<organism evidence="2 3">
    <name type="scientific">Aegilops tauschii subsp. strangulata</name>
    <name type="common">Goatgrass</name>
    <dbReference type="NCBI Taxonomy" id="200361"/>
    <lineage>
        <taxon>Eukaryota</taxon>
        <taxon>Viridiplantae</taxon>
        <taxon>Streptophyta</taxon>
        <taxon>Embryophyta</taxon>
        <taxon>Tracheophyta</taxon>
        <taxon>Spermatophyta</taxon>
        <taxon>Magnoliopsida</taxon>
        <taxon>Liliopsida</taxon>
        <taxon>Poales</taxon>
        <taxon>Poaceae</taxon>
        <taxon>BOP clade</taxon>
        <taxon>Pooideae</taxon>
        <taxon>Triticodae</taxon>
        <taxon>Triticeae</taxon>
        <taxon>Triticinae</taxon>
        <taxon>Aegilops</taxon>
    </lineage>
</organism>
<dbReference type="AlphaFoldDB" id="A0A452XNC2"/>
<reference evidence="2" key="3">
    <citation type="journal article" date="2017" name="Nature">
        <title>Genome sequence of the progenitor of the wheat D genome Aegilops tauschii.</title>
        <authorList>
            <person name="Luo M.C."/>
            <person name="Gu Y.Q."/>
            <person name="Puiu D."/>
            <person name="Wang H."/>
            <person name="Twardziok S.O."/>
            <person name="Deal K.R."/>
            <person name="Huo N."/>
            <person name="Zhu T."/>
            <person name="Wang L."/>
            <person name="Wang Y."/>
            <person name="McGuire P.E."/>
            <person name="Liu S."/>
            <person name="Long H."/>
            <person name="Ramasamy R.K."/>
            <person name="Rodriguez J.C."/>
            <person name="Van S.L."/>
            <person name="Yuan L."/>
            <person name="Wang Z."/>
            <person name="Xia Z."/>
            <person name="Xiao L."/>
            <person name="Anderson O.D."/>
            <person name="Ouyang S."/>
            <person name="Liang Y."/>
            <person name="Zimin A.V."/>
            <person name="Pertea G."/>
            <person name="Qi P."/>
            <person name="Bennetzen J.L."/>
            <person name="Dai X."/>
            <person name="Dawson M.W."/>
            <person name="Muller H.G."/>
            <person name="Kugler K."/>
            <person name="Rivarola-Duarte L."/>
            <person name="Spannagl M."/>
            <person name="Mayer K.F.X."/>
            <person name="Lu F.H."/>
            <person name="Bevan M.W."/>
            <person name="Leroy P."/>
            <person name="Li P."/>
            <person name="You F.M."/>
            <person name="Sun Q."/>
            <person name="Liu Z."/>
            <person name="Lyons E."/>
            <person name="Wicker T."/>
            <person name="Salzberg S.L."/>
            <person name="Devos K.M."/>
            <person name="Dvorak J."/>
        </authorList>
    </citation>
    <scope>NUCLEOTIDE SEQUENCE [LARGE SCALE GENOMIC DNA]</scope>
    <source>
        <strain evidence="2">cv. AL8/78</strain>
    </source>
</reference>
<reference evidence="3" key="1">
    <citation type="journal article" date="2014" name="Science">
        <title>Ancient hybridizations among the ancestral genomes of bread wheat.</title>
        <authorList>
            <consortium name="International Wheat Genome Sequencing Consortium,"/>
            <person name="Marcussen T."/>
            <person name="Sandve S.R."/>
            <person name="Heier L."/>
            <person name="Spannagl M."/>
            <person name="Pfeifer M."/>
            <person name="Jakobsen K.S."/>
            <person name="Wulff B.B."/>
            <person name="Steuernagel B."/>
            <person name="Mayer K.F."/>
            <person name="Olsen O.A."/>
        </authorList>
    </citation>
    <scope>NUCLEOTIDE SEQUENCE [LARGE SCALE GENOMIC DNA]</scope>
    <source>
        <strain evidence="3">cv. AL8/78</strain>
    </source>
</reference>
<dbReference type="InterPro" id="IPR052867">
    <property type="entry name" value="ATP_Synthase_Subunit_6"/>
</dbReference>
<proteinExistence type="predicted"/>
<evidence type="ECO:0000313" key="2">
    <source>
        <dbReference type="EnsemblPlants" id="AET1Gv20078100.2"/>
    </source>
</evidence>
<evidence type="ECO:0000256" key="1">
    <source>
        <dbReference type="SAM" id="MobiDB-lite"/>
    </source>
</evidence>
<dbReference type="STRING" id="200361.A0A452XNC2"/>
<dbReference type="Proteomes" id="UP000015105">
    <property type="component" value="Chromosome 1D"/>
</dbReference>
<reference evidence="3" key="2">
    <citation type="journal article" date="2017" name="Nat. Plants">
        <title>The Aegilops tauschii genome reveals multiple impacts of transposons.</title>
        <authorList>
            <person name="Zhao G."/>
            <person name="Zou C."/>
            <person name="Li K."/>
            <person name="Wang K."/>
            <person name="Li T."/>
            <person name="Gao L."/>
            <person name="Zhang X."/>
            <person name="Wang H."/>
            <person name="Yang Z."/>
            <person name="Liu X."/>
            <person name="Jiang W."/>
            <person name="Mao L."/>
            <person name="Kong X."/>
            <person name="Jiao Y."/>
            <person name="Jia J."/>
        </authorList>
    </citation>
    <scope>NUCLEOTIDE SEQUENCE [LARGE SCALE GENOMIC DNA]</scope>
    <source>
        <strain evidence="3">cv. AL8/78</strain>
    </source>
</reference>
<name>A0A452XNC2_AEGTS</name>
<feature type="compositionally biased region" description="Low complexity" evidence="1">
    <location>
        <begin position="41"/>
        <end position="51"/>
    </location>
</feature>
<reference evidence="2" key="4">
    <citation type="submission" date="2019-03" db="UniProtKB">
        <authorList>
            <consortium name="EnsemblPlants"/>
        </authorList>
    </citation>
    <scope>IDENTIFICATION</scope>
</reference>
<keyword evidence="3" id="KW-1185">Reference proteome</keyword>
<accession>A0A452XNC2</accession>
<feature type="region of interest" description="Disordered" evidence="1">
    <location>
        <begin position="13"/>
        <end position="87"/>
    </location>
</feature>
<evidence type="ECO:0000313" key="3">
    <source>
        <dbReference type="Proteomes" id="UP000015105"/>
    </source>
</evidence>
<dbReference type="PANTHER" id="PTHR34565">
    <property type="entry name" value="TRANSMEMBRANE PROTEIN"/>
    <property type="match status" value="1"/>
</dbReference>
<sequence>MFLRRKKVYLDPKFRNATKPKHQPAWRGPREAQLDTTTHSTNPQPLLFFPLTPRPRRNATERENQILVDSNPIQSNPRRRSRSNPPEMKFFSAFDPWPVFFRREWGRTWPFLAGFAVTGALITKMTVGFTKEDLKNSKFVQAHKKK</sequence>
<protein>
    <recommendedName>
        <fullName evidence="4">Mitochondrial ATP synthase 6 kDa subunit</fullName>
    </recommendedName>
</protein>
<reference evidence="2" key="5">
    <citation type="journal article" date="2021" name="G3 (Bethesda)">
        <title>Aegilops tauschii genome assembly Aet v5.0 features greater sequence contiguity and improved annotation.</title>
        <authorList>
            <person name="Wang L."/>
            <person name="Zhu T."/>
            <person name="Rodriguez J.C."/>
            <person name="Deal K.R."/>
            <person name="Dubcovsky J."/>
            <person name="McGuire P.E."/>
            <person name="Lux T."/>
            <person name="Spannagl M."/>
            <person name="Mayer K.F.X."/>
            <person name="Baldrich P."/>
            <person name="Meyers B.C."/>
            <person name="Huo N."/>
            <person name="Gu Y.Q."/>
            <person name="Zhou H."/>
            <person name="Devos K.M."/>
            <person name="Bennetzen J.L."/>
            <person name="Unver T."/>
            <person name="Budak H."/>
            <person name="Gulick P.J."/>
            <person name="Galiba G."/>
            <person name="Kalapos B."/>
            <person name="Nelson D.R."/>
            <person name="Li P."/>
            <person name="You F.M."/>
            <person name="Luo M.C."/>
            <person name="Dvorak J."/>
        </authorList>
    </citation>
    <scope>NUCLEOTIDE SEQUENCE [LARGE SCALE GENOMIC DNA]</scope>
    <source>
        <strain evidence="2">cv. AL8/78</strain>
    </source>
</reference>
<dbReference type="PANTHER" id="PTHR34565:SF1">
    <property type="entry name" value="TRANSMEMBRANE PROTEIN"/>
    <property type="match status" value="1"/>
</dbReference>
<dbReference type="EnsemblPlants" id="AET1Gv20078100.2">
    <property type="protein sequence ID" value="AET1Gv20078100.2"/>
    <property type="gene ID" value="AET1Gv20078100"/>
</dbReference>
<evidence type="ECO:0008006" key="4">
    <source>
        <dbReference type="Google" id="ProtNLM"/>
    </source>
</evidence>
<dbReference type="Gramene" id="AET1Gv20078100.2">
    <property type="protein sequence ID" value="AET1Gv20078100.2"/>
    <property type="gene ID" value="AET1Gv20078100"/>
</dbReference>